<dbReference type="GO" id="GO:0005829">
    <property type="term" value="C:cytosol"/>
    <property type="evidence" value="ECO:0007669"/>
    <property type="project" value="TreeGrafter"/>
</dbReference>
<sequence>MENNMNDKIKCDFEQERSNEVELVASNLEAILKSSTYKLAHEDIDLLNTDKMRGVRMLLEITKPEQVIEKENIISTVIVFGGVHISEEITSKRRLDDAEKLLSINPKSKSSKINIERLKNLHSLSHYYSEARELSKLISLDSKTKNPHSHVIVTGGGPGIMEAANRGAFDAGCKSIGLNISLPNEQHPNSFITPGLCFKFNYFAMRKFHFVMRSAAAVFFPGGFGTLDELFELLTLRQTGMKKNIPIILFGRSYWEKVINFQFLSDMGLIGENDLSIFQYADTANDAWNLIKNFKYIN</sequence>
<dbReference type="Gene3D" id="3.40.50.450">
    <property type="match status" value="1"/>
</dbReference>
<evidence type="ECO:0000313" key="1">
    <source>
        <dbReference type="EMBL" id="KGF97108.1"/>
    </source>
</evidence>
<dbReference type="Pfam" id="PF03641">
    <property type="entry name" value="Lysine_decarbox"/>
    <property type="match status" value="1"/>
</dbReference>
<comment type="caution">
    <text evidence="1">The sequence shown here is derived from an EMBL/GenBank/DDBJ whole genome shotgun (WGS) entry which is preliminary data.</text>
</comment>
<reference evidence="2" key="1">
    <citation type="journal article" date="2014" name="Sci. Data">
        <title>Genomes of diverse isolates of the marine cyanobacterium Prochlorococcus.</title>
        <authorList>
            <person name="Biller S."/>
            <person name="Berube P."/>
            <person name="Thompson J."/>
            <person name="Kelly L."/>
            <person name="Roggensack S."/>
            <person name="Awad L."/>
            <person name="Roache-Johnson K."/>
            <person name="Ding H."/>
            <person name="Giovannoni S.J."/>
            <person name="Moore L.R."/>
            <person name="Chisholm S.W."/>
        </authorList>
    </citation>
    <scope>NUCLEOTIDE SEQUENCE [LARGE SCALE GENOMIC DNA]</scope>
    <source>
        <strain evidence="2">MIT 9302</strain>
    </source>
</reference>
<organism evidence="1 2">
    <name type="scientific">Prochlorococcus marinus str. MIT 9302</name>
    <dbReference type="NCBI Taxonomy" id="74545"/>
    <lineage>
        <taxon>Bacteria</taxon>
        <taxon>Bacillati</taxon>
        <taxon>Cyanobacteriota</taxon>
        <taxon>Cyanophyceae</taxon>
        <taxon>Synechococcales</taxon>
        <taxon>Prochlorococcaceae</taxon>
        <taxon>Prochlorococcus</taxon>
    </lineage>
</organism>
<dbReference type="AlphaFoldDB" id="A0A0A2A9L9"/>
<dbReference type="PANTHER" id="PTHR43393">
    <property type="entry name" value="CYTOKININ RIBOSIDE 5'-MONOPHOSPHATE PHOSPHORIBOHYDROLASE"/>
    <property type="match status" value="1"/>
</dbReference>
<proteinExistence type="predicted"/>
<evidence type="ECO:0008006" key="3">
    <source>
        <dbReference type="Google" id="ProtNLM"/>
    </source>
</evidence>
<gene>
    <name evidence="1" type="ORF">EU96_1749</name>
</gene>
<accession>A0A0A2A9L9</accession>
<dbReference type="InterPro" id="IPR052341">
    <property type="entry name" value="LOG_family_nucleotidases"/>
</dbReference>
<protein>
    <recommendedName>
        <fullName evidence="3">Cytochrome D ubiquinol oxidase subunit II</fullName>
    </recommendedName>
</protein>
<dbReference type="Proteomes" id="UP000030445">
    <property type="component" value="Unassembled WGS sequence"/>
</dbReference>
<evidence type="ECO:0000313" key="2">
    <source>
        <dbReference type="Proteomes" id="UP000030445"/>
    </source>
</evidence>
<dbReference type="STRING" id="74545.EU96_1749"/>
<name>A0A0A2A9L9_PROMR</name>
<dbReference type="EMBL" id="JNAM01000011">
    <property type="protein sequence ID" value="KGF97108.1"/>
    <property type="molecule type" value="Genomic_DNA"/>
</dbReference>
<dbReference type="PANTHER" id="PTHR43393:SF3">
    <property type="entry name" value="LYSINE DECARBOXYLASE-LIKE PROTEIN"/>
    <property type="match status" value="1"/>
</dbReference>
<dbReference type="SUPFAM" id="SSF102405">
    <property type="entry name" value="MCP/YpsA-like"/>
    <property type="match status" value="1"/>
</dbReference>
<dbReference type="InterPro" id="IPR031100">
    <property type="entry name" value="LOG_fam"/>
</dbReference>
<dbReference type="eggNOG" id="COG1611">
    <property type="taxonomic scope" value="Bacteria"/>
</dbReference>